<dbReference type="PROSITE" id="PS51841">
    <property type="entry name" value="LTD"/>
    <property type="match status" value="1"/>
</dbReference>
<dbReference type="SUPFAM" id="SSF74853">
    <property type="entry name" value="Lamin A/C globular tail domain"/>
    <property type="match status" value="1"/>
</dbReference>
<dbReference type="NCBIfam" id="TIGR04183">
    <property type="entry name" value="Por_Secre_tail"/>
    <property type="match status" value="1"/>
</dbReference>
<evidence type="ECO:0000256" key="1">
    <source>
        <dbReference type="ARBA" id="ARBA00022729"/>
    </source>
</evidence>
<gene>
    <name evidence="4" type="ORF">FO442_06200</name>
</gene>
<proteinExistence type="predicted"/>
<sequence length="756" mass="82999">MKQTILLVALACSFFAGSSRAQGFYDRSTVQKIEIFFGFSNWDAQLDALASTTEDYLLADSVRINGTTFDSVGVKYKGNSSYNANNNKNPIHIELDYVHGSYDYQGYTDIKLQNGYQDPSMIREVLSYAVLEQYMDCPQANFANVYINGTFRGVYSNAESINAKFNGDHYYTSDGSFFKCNPVGGAGPGAGVSPDLKYLGSDSSLYSNGYELKSDYGWNDLVDLTNTLNNNFSAIDSKLDVDRALWMLAFNNVLVNLDSYSGAFRQNYYLYKDLNDRFIPTVWDLNMSFAGFPGGPAQGQSYTATTLDPFSNSTSANHPLIQKMIADPMYKRMYMAHLRTIVQEVFASADYVTTANALRTTIDASVQADPYKFYTYAQFQNGLTTSVTGGGGPGGGSSIPGIQQLMDARVSYFQSNADYTLSAPSVTAYAASNNSPVYGETVTITATCSNETAVFLGYRLEHPLRFNRVQMFDDGMHNDGAAGDHLYGVDVVLNGITLEYYIYAENASAGIFSPARAEHEFHTLNITLVLPAIGDILINELMADNGSTAYDSNGENDDWVELYNHTSVAKDLSGLYLSDDVTNLTKWQIPLGTAINANDVLIIWTDNDSEQSGLHANFKLSAAGESVILSDGSTIYDQVDFGQQTQDVSYERCPDGGTFTFADPTFDALNNCALGLDEFTGSSILIYPNPSNGNFTIQSDVNAVYTVYDLSGRSVTNGTLENKATVLDAQQWQAGNYLVQIRDEKGNTKTVQLIRY</sequence>
<dbReference type="Pfam" id="PF00932">
    <property type="entry name" value="LTD"/>
    <property type="match status" value="1"/>
</dbReference>
<name>A0A556N3J0_9FLAO</name>
<dbReference type="InterPro" id="IPR026444">
    <property type="entry name" value="Secre_tail"/>
</dbReference>
<feature type="signal peptide" evidence="2">
    <location>
        <begin position="1"/>
        <end position="21"/>
    </location>
</feature>
<dbReference type="InterPro" id="IPR036415">
    <property type="entry name" value="Lamin_tail_dom_sf"/>
</dbReference>
<dbReference type="PANTHER" id="PTHR40050">
    <property type="entry name" value="INNER SPORE COAT PROTEIN H"/>
    <property type="match status" value="1"/>
</dbReference>
<keyword evidence="5" id="KW-1185">Reference proteome</keyword>
<organism evidence="4 5">
    <name type="scientific">Fluviicola chungangensis</name>
    <dbReference type="NCBI Taxonomy" id="2597671"/>
    <lineage>
        <taxon>Bacteria</taxon>
        <taxon>Pseudomonadati</taxon>
        <taxon>Bacteroidota</taxon>
        <taxon>Flavobacteriia</taxon>
        <taxon>Flavobacteriales</taxon>
        <taxon>Crocinitomicaceae</taxon>
        <taxon>Fluviicola</taxon>
    </lineage>
</organism>
<feature type="chain" id="PRO_5022142196" evidence="2">
    <location>
        <begin position="22"/>
        <end position="756"/>
    </location>
</feature>
<dbReference type="InterPro" id="IPR001322">
    <property type="entry name" value="Lamin_tail_dom"/>
</dbReference>
<protein>
    <submittedName>
        <fullName evidence="4">T9SS type A sorting domain-containing protein</fullName>
    </submittedName>
</protein>
<dbReference type="EMBL" id="VLPL01000002">
    <property type="protein sequence ID" value="TSJ46750.1"/>
    <property type="molecule type" value="Genomic_DNA"/>
</dbReference>
<accession>A0A556N3J0</accession>
<dbReference type="Pfam" id="PF18962">
    <property type="entry name" value="Por_Secre_tail"/>
    <property type="match status" value="1"/>
</dbReference>
<dbReference type="Gene3D" id="2.60.40.1260">
    <property type="entry name" value="Lamin Tail domain"/>
    <property type="match status" value="1"/>
</dbReference>
<evidence type="ECO:0000313" key="4">
    <source>
        <dbReference type="EMBL" id="TSJ46750.1"/>
    </source>
</evidence>
<dbReference type="RefSeq" id="WP_144332287.1">
    <property type="nucleotide sequence ID" value="NZ_VLPL01000002.1"/>
</dbReference>
<comment type="caution">
    <text evidence="4">The sequence shown here is derived from an EMBL/GenBank/DDBJ whole genome shotgun (WGS) entry which is preliminary data.</text>
</comment>
<evidence type="ECO:0000256" key="2">
    <source>
        <dbReference type="SAM" id="SignalP"/>
    </source>
</evidence>
<evidence type="ECO:0000259" key="3">
    <source>
        <dbReference type="PROSITE" id="PS51841"/>
    </source>
</evidence>
<reference evidence="4 5" key="1">
    <citation type="submission" date="2019-07" db="EMBL/GenBank/DDBJ databases">
        <authorList>
            <person name="Huq M.A."/>
        </authorList>
    </citation>
    <scope>NUCLEOTIDE SEQUENCE [LARGE SCALE GENOMIC DNA]</scope>
    <source>
        <strain evidence="4 5">MAH-3</strain>
    </source>
</reference>
<keyword evidence="1 2" id="KW-0732">Signal</keyword>
<dbReference type="AlphaFoldDB" id="A0A556N3J0"/>
<dbReference type="Pfam" id="PF08757">
    <property type="entry name" value="CotH"/>
    <property type="match status" value="1"/>
</dbReference>
<feature type="domain" description="LTD" evidence="3">
    <location>
        <begin position="522"/>
        <end position="645"/>
    </location>
</feature>
<evidence type="ECO:0000313" key="5">
    <source>
        <dbReference type="Proteomes" id="UP000316008"/>
    </source>
</evidence>
<dbReference type="PANTHER" id="PTHR40050:SF1">
    <property type="entry name" value="INNER SPORE COAT PROTEIN H"/>
    <property type="match status" value="1"/>
</dbReference>
<dbReference type="Proteomes" id="UP000316008">
    <property type="component" value="Unassembled WGS sequence"/>
</dbReference>
<dbReference type="OrthoDB" id="8901262at2"/>
<dbReference type="InterPro" id="IPR014867">
    <property type="entry name" value="Spore_coat_CotH_CotH2/3/7"/>
</dbReference>